<evidence type="ECO:0000256" key="3">
    <source>
        <dbReference type="ARBA" id="ARBA00007970"/>
    </source>
</evidence>
<dbReference type="Gene3D" id="3.40.640.10">
    <property type="entry name" value="Type I PLP-dependent aspartate aminotransferase-like (Major domain)"/>
    <property type="match status" value="1"/>
</dbReference>
<evidence type="ECO:0000256" key="8">
    <source>
        <dbReference type="ARBA" id="ARBA00047481"/>
    </source>
</evidence>
<accession>A0A0F3IT51</accession>
<dbReference type="InterPro" id="IPR015421">
    <property type="entry name" value="PyrdxlP-dep_Trfase_major"/>
</dbReference>
<evidence type="ECO:0000256" key="2">
    <source>
        <dbReference type="ARBA" id="ARBA00005011"/>
    </source>
</evidence>
<evidence type="ECO:0000259" key="10">
    <source>
        <dbReference type="Pfam" id="PF00155"/>
    </source>
</evidence>
<dbReference type="EC" id="2.6.1.9" evidence="9"/>
<gene>
    <name evidence="9" type="primary">hisC</name>
    <name evidence="11" type="ORF">VZ95_08435</name>
</gene>
<dbReference type="UniPathway" id="UPA00031">
    <property type="reaction ID" value="UER00012"/>
</dbReference>
<dbReference type="GO" id="GO:0000105">
    <property type="term" value="P:L-histidine biosynthetic process"/>
    <property type="evidence" value="ECO:0007669"/>
    <property type="project" value="UniProtKB-UniRule"/>
</dbReference>
<evidence type="ECO:0000256" key="7">
    <source>
        <dbReference type="ARBA" id="ARBA00022898"/>
    </source>
</evidence>
<dbReference type="Gene3D" id="3.90.1150.10">
    <property type="entry name" value="Aspartate Aminotransferase, domain 1"/>
    <property type="match status" value="1"/>
</dbReference>
<reference evidence="11 12" key="1">
    <citation type="submission" date="2015-03" db="EMBL/GenBank/DDBJ databases">
        <title>Draft genome sequence of Elstera litoralis.</title>
        <authorList>
            <person name="Rahalkar M.C."/>
            <person name="Dhakephalkar P.K."/>
            <person name="Pore S.D."/>
            <person name="Arora P."/>
            <person name="Kapse N.G."/>
            <person name="Pandit P.S."/>
        </authorList>
    </citation>
    <scope>NUCLEOTIDE SEQUENCE [LARGE SCALE GENOMIC DNA]</scope>
    <source>
        <strain evidence="11 12">Dia-1</strain>
    </source>
</reference>
<keyword evidence="12" id="KW-1185">Reference proteome</keyword>
<comment type="catalytic activity">
    <reaction evidence="8 9">
        <text>L-histidinol phosphate + 2-oxoglutarate = 3-(imidazol-4-yl)-2-oxopropyl phosphate + L-glutamate</text>
        <dbReference type="Rhea" id="RHEA:23744"/>
        <dbReference type="ChEBI" id="CHEBI:16810"/>
        <dbReference type="ChEBI" id="CHEBI:29985"/>
        <dbReference type="ChEBI" id="CHEBI:57766"/>
        <dbReference type="ChEBI" id="CHEBI:57980"/>
        <dbReference type="EC" id="2.6.1.9"/>
    </reaction>
</comment>
<dbReference type="CDD" id="cd00609">
    <property type="entry name" value="AAT_like"/>
    <property type="match status" value="1"/>
</dbReference>
<evidence type="ECO:0000256" key="4">
    <source>
        <dbReference type="ARBA" id="ARBA00011738"/>
    </source>
</evidence>
<dbReference type="Pfam" id="PF00155">
    <property type="entry name" value="Aminotran_1_2"/>
    <property type="match status" value="1"/>
</dbReference>
<dbReference type="SUPFAM" id="SSF53383">
    <property type="entry name" value="PLP-dependent transferases"/>
    <property type="match status" value="1"/>
</dbReference>
<dbReference type="PATRIC" id="fig|552518.3.peg.938"/>
<dbReference type="InterPro" id="IPR015424">
    <property type="entry name" value="PyrdxlP-dep_Trfase"/>
</dbReference>
<feature type="domain" description="Aminotransferase class I/classII large" evidence="10">
    <location>
        <begin position="32"/>
        <end position="357"/>
    </location>
</feature>
<dbReference type="InterPro" id="IPR004839">
    <property type="entry name" value="Aminotransferase_I/II_large"/>
</dbReference>
<evidence type="ECO:0000256" key="5">
    <source>
        <dbReference type="ARBA" id="ARBA00022576"/>
    </source>
</evidence>
<keyword evidence="9" id="KW-0028">Amino-acid biosynthesis</keyword>
<dbReference type="GO" id="GO:0030170">
    <property type="term" value="F:pyridoxal phosphate binding"/>
    <property type="evidence" value="ECO:0007669"/>
    <property type="project" value="InterPro"/>
</dbReference>
<dbReference type="InterPro" id="IPR050106">
    <property type="entry name" value="HistidinolP_aminotransfase"/>
</dbReference>
<dbReference type="Proteomes" id="UP000033774">
    <property type="component" value="Unassembled WGS sequence"/>
</dbReference>
<dbReference type="OrthoDB" id="9809616at2"/>
<keyword evidence="6 9" id="KW-0808">Transferase</keyword>
<keyword evidence="5 9" id="KW-0032">Aminotransferase</keyword>
<dbReference type="RefSeq" id="WP_045775458.1">
    <property type="nucleotide sequence ID" value="NZ_LAJY01000192.1"/>
</dbReference>
<comment type="cofactor">
    <cofactor evidence="1 9">
        <name>pyridoxal 5'-phosphate</name>
        <dbReference type="ChEBI" id="CHEBI:597326"/>
    </cofactor>
</comment>
<evidence type="ECO:0000313" key="11">
    <source>
        <dbReference type="EMBL" id="KJV09920.1"/>
    </source>
</evidence>
<dbReference type="PANTHER" id="PTHR43643:SF3">
    <property type="entry name" value="HISTIDINOL-PHOSPHATE AMINOTRANSFERASE"/>
    <property type="match status" value="1"/>
</dbReference>
<comment type="pathway">
    <text evidence="2 9">Amino-acid biosynthesis; L-histidine biosynthesis; L-histidine from 5-phospho-alpha-D-ribose 1-diphosphate: step 7/9.</text>
</comment>
<dbReference type="InterPro" id="IPR005861">
    <property type="entry name" value="HisP_aminotrans"/>
</dbReference>
<evidence type="ECO:0000256" key="9">
    <source>
        <dbReference type="HAMAP-Rule" id="MF_01023"/>
    </source>
</evidence>
<dbReference type="EMBL" id="LAJY01000192">
    <property type="protein sequence ID" value="KJV09920.1"/>
    <property type="molecule type" value="Genomic_DNA"/>
</dbReference>
<dbReference type="InterPro" id="IPR015422">
    <property type="entry name" value="PyrdxlP-dep_Trfase_small"/>
</dbReference>
<dbReference type="PANTHER" id="PTHR43643">
    <property type="entry name" value="HISTIDINOL-PHOSPHATE AMINOTRANSFERASE 2"/>
    <property type="match status" value="1"/>
</dbReference>
<protein>
    <recommendedName>
        <fullName evidence="9">Histidinol-phosphate aminotransferase</fullName>
        <ecNumber evidence="9">2.6.1.9</ecNumber>
    </recommendedName>
    <alternativeName>
        <fullName evidence="9">Imidazole acetol-phosphate transaminase</fullName>
    </alternativeName>
</protein>
<dbReference type="GO" id="GO:0004400">
    <property type="term" value="F:histidinol-phosphate transaminase activity"/>
    <property type="evidence" value="ECO:0007669"/>
    <property type="project" value="UniProtKB-UniRule"/>
</dbReference>
<organism evidence="11 12">
    <name type="scientific">Elstera litoralis</name>
    <dbReference type="NCBI Taxonomy" id="552518"/>
    <lineage>
        <taxon>Bacteria</taxon>
        <taxon>Pseudomonadati</taxon>
        <taxon>Pseudomonadota</taxon>
        <taxon>Alphaproteobacteria</taxon>
        <taxon>Rhodospirillales</taxon>
        <taxon>Rhodospirillaceae</taxon>
        <taxon>Elstera</taxon>
    </lineage>
</organism>
<comment type="caution">
    <text evidence="11">The sequence shown here is derived from an EMBL/GenBank/DDBJ whole genome shotgun (WGS) entry which is preliminary data.</text>
</comment>
<name>A0A0F3IT51_9PROT</name>
<evidence type="ECO:0000256" key="1">
    <source>
        <dbReference type="ARBA" id="ARBA00001933"/>
    </source>
</evidence>
<feature type="modified residue" description="N6-(pyridoxal phosphate)lysine" evidence="9">
    <location>
        <position position="222"/>
    </location>
</feature>
<dbReference type="NCBIfam" id="TIGR01141">
    <property type="entry name" value="hisC"/>
    <property type="match status" value="1"/>
</dbReference>
<sequence>MSQAPIPRPGILDIAVYVSGANQVGATTTLKQLSSNEGALGPSPAAVAALRAMAGDMHRYPDGGSTALRAALATKHGLDASRIVCGAGSDELIALLLKSYAGPGDEVLYSQHGFLMYPIGAKTVGATPIAAPETGLRTDVDAMLAAVTPRTRVVFVANPNNPTGSYLPPEEIARLHAGLPAETLLIIDAAYAEYAEGRNDYTAGIELVEAHPNVVMLRTFSKIYALAALRLGWAYCSAPVADVLNRVRGPFNVSLSAQVAGVAAVEDTEFLARSRAHNEAWLPWLTEKLTGLGLSVAPSAANFVLVRFPETPGKTAAEAWDYLAQRGVLIRKMASYGLPHSLRISVGPEDELQEAVRLLGEFLAA</sequence>
<comment type="similarity">
    <text evidence="3 9">Belongs to the class-II pyridoxal-phosphate-dependent aminotransferase family. Histidinol-phosphate aminotransferase subfamily.</text>
</comment>
<evidence type="ECO:0000313" key="12">
    <source>
        <dbReference type="Proteomes" id="UP000033774"/>
    </source>
</evidence>
<evidence type="ECO:0000256" key="6">
    <source>
        <dbReference type="ARBA" id="ARBA00022679"/>
    </source>
</evidence>
<keyword evidence="7 9" id="KW-0663">Pyridoxal phosphate</keyword>
<keyword evidence="9" id="KW-0368">Histidine biosynthesis</keyword>
<proteinExistence type="inferred from homology"/>
<comment type="subunit">
    <text evidence="4 9">Homodimer.</text>
</comment>
<dbReference type="HAMAP" id="MF_01023">
    <property type="entry name" value="HisC_aminotrans_2"/>
    <property type="match status" value="1"/>
</dbReference>
<dbReference type="AlphaFoldDB" id="A0A0F3IT51"/>